<evidence type="ECO:0000313" key="1">
    <source>
        <dbReference type="EMBL" id="TID25932.1"/>
    </source>
</evidence>
<comment type="caution">
    <text evidence="1">The sequence shown here is derived from an EMBL/GenBank/DDBJ whole genome shotgun (WGS) entry which is preliminary data.</text>
</comment>
<accession>A0A4Z1PS81</accession>
<dbReference type="Proteomes" id="UP000298493">
    <property type="component" value="Unassembled WGS sequence"/>
</dbReference>
<keyword evidence="2" id="KW-1185">Reference proteome</keyword>
<dbReference type="AlphaFoldDB" id="A0A4Z1PS81"/>
<organism evidence="1 2">
    <name type="scientific">Venturia nashicola</name>
    <dbReference type="NCBI Taxonomy" id="86259"/>
    <lineage>
        <taxon>Eukaryota</taxon>
        <taxon>Fungi</taxon>
        <taxon>Dikarya</taxon>
        <taxon>Ascomycota</taxon>
        <taxon>Pezizomycotina</taxon>
        <taxon>Dothideomycetes</taxon>
        <taxon>Pleosporomycetidae</taxon>
        <taxon>Venturiales</taxon>
        <taxon>Venturiaceae</taxon>
        <taxon>Venturia</taxon>
    </lineage>
</organism>
<protein>
    <submittedName>
        <fullName evidence="1">Uncharacterized protein</fullName>
    </submittedName>
</protein>
<proteinExistence type="predicted"/>
<sequence>MGRPRQVLHAASYSVTRHDPNWDLLHSDILRPNGMIFHMGELLLKKVGTIVGWQRVDGARYHRLSHGTLA</sequence>
<evidence type="ECO:0000313" key="2">
    <source>
        <dbReference type="Proteomes" id="UP000298493"/>
    </source>
</evidence>
<dbReference type="EMBL" id="SNSC02000003">
    <property type="protein sequence ID" value="TID25932.1"/>
    <property type="molecule type" value="Genomic_DNA"/>
</dbReference>
<reference evidence="1 2" key="1">
    <citation type="submission" date="2019-04" db="EMBL/GenBank/DDBJ databases">
        <title>High contiguity whole genome sequence and gene annotation resource for two Venturia nashicola isolates.</title>
        <authorList>
            <person name="Prokchorchik M."/>
            <person name="Won K."/>
            <person name="Lee Y."/>
            <person name="Choi E.D."/>
            <person name="Segonzac C."/>
            <person name="Sohn K.H."/>
        </authorList>
    </citation>
    <scope>NUCLEOTIDE SEQUENCE [LARGE SCALE GENOMIC DNA]</scope>
    <source>
        <strain evidence="1 2">PRI2</strain>
    </source>
</reference>
<name>A0A4Z1PS81_9PEZI</name>
<gene>
    <name evidence="1" type="ORF">E6O75_ATG03795</name>
</gene>